<protein>
    <recommendedName>
        <fullName evidence="4">Secreted protein</fullName>
    </recommendedName>
</protein>
<evidence type="ECO:0000313" key="2">
    <source>
        <dbReference type="EMBL" id="KAK1768631.1"/>
    </source>
</evidence>
<gene>
    <name evidence="2" type="ORF">QBC33DRAFT_535619</name>
</gene>
<dbReference type="Proteomes" id="UP001244011">
    <property type="component" value="Unassembled WGS sequence"/>
</dbReference>
<accession>A0AAJ0C2D7</accession>
<dbReference type="RefSeq" id="XP_060284844.1">
    <property type="nucleotide sequence ID" value="XM_060427639.1"/>
</dbReference>
<keyword evidence="1" id="KW-0732">Signal</keyword>
<comment type="caution">
    <text evidence="2">The sequence shown here is derived from an EMBL/GenBank/DDBJ whole genome shotgun (WGS) entry which is preliminary data.</text>
</comment>
<keyword evidence="3" id="KW-1185">Reference proteome</keyword>
<feature type="signal peptide" evidence="1">
    <location>
        <begin position="1"/>
        <end position="21"/>
    </location>
</feature>
<feature type="chain" id="PRO_5042477453" description="Secreted protein" evidence="1">
    <location>
        <begin position="22"/>
        <end position="85"/>
    </location>
</feature>
<evidence type="ECO:0000313" key="3">
    <source>
        <dbReference type="Proteomes" id="UP001244011"/>
    </source>
</evidence>
<evidence type="ECO:0000256" key="1">
    <source>
        <dbReference type="SAM" id="SignalP"/>
    </source>
</evidence>
<proteinExistence type="predicted"/>
<organism evidence="2 3">
    <name type="scientific">Phialemonium atrogriseum</name>
    <dbReference type="NCBI Taxonomy" id="1093897"/>
    <lineage>
        <taxon>Eukaryota</taxon>
        <taxon>Fungi</taxon>
        <taxon>Dikarya</taxon>
        <taxon>Ascomycota</taxon>
        <taxon>Pezizomycotina</taxon>
        <taxon>Sordariomycetes</taxon>
        <taxon>Sordariomycetidae</taxon>
        <taxon>Cephalothecales</taxon>
        <taxon>Cephalothecaceae</taxon>
        <taxon>Phialemonium</taxon>
    </lineage>
</organism>
<reference evidence="2" key="1">
    <citation type="submission" date="2023-06" db="EMBL/GenBank/DDBJ databases">
        <title>Genome-scale phylogeny and comparative genomics of the fungal order Sordariales.</title>
        <authorList>
            <consortium name="Lawrence Berkeley National Laboratory"/>
            <person name="Hensen N."/>
            <person name="Bonometti L."/>
            <person name="Westerberg I."/>
            <person name="Brannstrom I.O."/>
            <person name="Guillou S."/>
            <person name="Cros-Aarteil S."/>
            <person name="Calhoun S."/>
            <person name="Haridas S."/>
            <person name="Kuo A."/>
            <person name="Mondo S."/>
            <person name="Pangilinan J."/>
            <person name="Riley R."/>
            <person name="Labutti K."/>
            <person name="Andreopoulos B."/>
            <person name="Lipzen A."/>
            <person name="Chen C."/>
            <person name="Yanf M."/>
            <person name="Daum C."/>
            <person name="Ng V."/>
            <person name="Clum A."/>
            <person name="Steindorff A."/>
            <person name="Ohm R."/>
            <person name="Martin F."/>
            <person name="Silar P."/>
            <person name="Natvig D."/>
            <person name="Lalanne C."/>
            <person name="Gautier V."/>
            <person name="Ament-Velasquez S.L."/>
            <person name="Kruys A."/>
            <person name="Hutchinson M.I."/>
            <person name="Powell A.J."/>
            <person name="Barry K."/>
            <person name="Miller A.N."/>
            <person name="Grigoriev I.V."/>
            <person name="Debuchy R."/>
            <person name="Gladieux P."/>
            <person name="Thoren M.H."/>
            <person name="Johannesson H."/>
        </authorList>
    </citation>
    <scope>NUCLEOTIDE SEQUENCE</scope>
    <source>
        <strain evidence="2">8032-3</strain>
    </source>
</reference>
<dbReference type="GeneID" id="85310826"/>
<dbReference type="EMBL" id="MU839005">
    <property type="protein sequence ID" value="KAK1768631.1"/>
    <property type="molecule type" value="Genomic_DNA"/>
</dbReference>
<name>A0AAJ0C2D7_9PEZI</name>
<sequence length="85" mass="9445">MCPVRLLVLSLAFLIFDQARSGLLCILTTLSGSGWQYSPSLLLLSLLRRLSLPTYSNLALALFLLSLHVIPLSRLQPSLSLDTRY</sequence>
<evidence type="ECO:0008006" key="4">
    <source>
        <dbReference type="Google" id="ProtNLM"/>
    </source>
</evidence>
<dbReference type="AlphaFoldDB" id="A0AAJ0C2D7"/>